<gene>
    <name evidence="1" type="ORF">BS638_10880</name>
</gene>
<dbReference type="AlphaFoldDB" id="A0A1S9I296"/>
<evidence type="ECO:0000313" key="2">
    <source>
        <dbReference type="Proteomes" id="UP000190256"/>
    </source>
</evidence>
<name>A0A1S9I296_9CLOT</name>
<sequence>MTMKEVKESWNRNLLRIKKAEEVANQQPNLFEKYIDNFNELCRAMSYLMQEYENITGEEIPQKNFDNGF</sequence>
<evidence type="ECO:0000313" key="1">
    <source>
        <dbReference type="EMBL" id="OOO64389.1"/>
    </source>
</evidence>
<dbReference type="Proteomes" id="UP000190256">
    <property type="component" value="Unassembled WGS sequence"/>
</dbReference>
<accession>A0A1S9I296</accession>
<dbReference type="EMBL" id="MRAE01000030">
    <property type="protein sequence ID" value="OOO64389.1"/>
    <property type="molecule type" value="Genomic_DNA"/>
</dbReference>
<organism evidence="1 2">
    <name type="scientific">Clostridium tepidum</name>
    <dbReference type="NCBI Taxonomy" id="1962263"/>
    <lineage>
        <taxon>Bacteria</taxon>
        <taxon>Bacillati</taxon>
        <taxon>Bacillota</taxon>
        <taxon>Clostridia</taxon>
        <taxon>Eubacteriales</taxon>
        <taxon>Clostridiaceae</taxon>
        <taxon>Clostridium</taxon>
    </lineage>
</organism>
<reference evidence="1 2" key="1">
    <citation type="submission" date="2016-12" db="EMBL/GenBank/DDBJ databases">
        <title>Clostridium tepidum sp. nov., a close relative of Clostridium sporogenes and Clostridium botulinum Group I.</title>
        <authorList>
            <person name="Dobritsa A.P."/>
            <person name="Kutumbaka K.K."/>
            <person name="Werner K."/>
            <person name="Wiedmann M."/>
            <person name="Asmus A."/>
            <person name="Samadpour M."/>
        </authorList>
    </citation>
    <scope>NUCLEOTIDE SEQUENCE [LARGE SCALE GENOMIC DNA]</scope>
    <source>
        <strain evidence="1 2">IEH 97212</strain>
    </source>
</reference>
<comment type="caution">
    <text evidence="1">The sequence shown here is derived from an EMBL/GenBank/DDBJ whole genome shotgun (WGS) entry which is preliminary data.</text>
</comment>
<proteinExistence type="predicted"/>
<protein>
    <submittedName>
        <fullName evidence="1">Uncharacterized protein</fullName>
    </submittedName>
</protein>
<dbReference type="RefSeq" id="WP_053818174.1">
    <property type="nucleotide sequence ID" value="NZ_MRAE01000030.1"/>
</dbReference>